<proteinExistence type="predicted"/>
<gene>
    <name evidence="2" type="ORF">Pmgp_01055</name>
</gene>
<feature type="domain" description="HTH cro/C1-type" evidence="1">
    <location>
        <begin position="7"/>
        <end position="43"/>
    </location>
</feature>
<accession>A0A4Y7RTW6</accession>
<dbReference type="SUPFAM" id="SSF47413">
    <property type="entry name" value="lambda repressor-like DNA-binding domains"/>
    <property type="match status" value="1"/>
</dbReference>
<comment type="caution">
    <text evidence="2">The sequence shown here is derived from an EMBL/GenBank/DDBJ whole genome shotgun (WGS) entry which is preliminary data.</text>
</comment>
<dbReference type="OrthoDB" id="9801008at2"/>
<protein>
    <recommendedName>
        <fullName evidence="1">HTH cro/C1-type domain-containing protein</fullName>
    </recommendedName>
</protein>
<dbReference type="RefSeq" id="WP_134212929.1">
    <property type="nucleotide sequence ID" value="NZ_QFFZ01000007.1"/>
</dbReference>
<dbReference type="SMART" id="SM00530">
    <property type="entry name" value="HTH_XRE"/>
    <property type="match status" value="1"/>
</dbReference>
<dbReference type="Proteomes" id="UP000297597">
    <property type="component" value="Unassembled WGS sequence"/>
</dbReference>
<sequence>MALDEILKKIRTELNLTQEQLARDLNVSFSTLNRWENSHTMPSRLARMRMLDYCTKNGVSAEIISELERAK</sequence>
<dbReference type="Gene3D" id="1.10.260.40">
    <property type="entry name" value="lambda repressor-like DNA-binding domains"/>
    <property type="match status" value="1"/>
</dbReference>
<evidence type="ECO:0000313" key="3">
    <source>
        <dbReference type="Proteomes" id="UP000297597"/>
    </source>
</evidence>
<dbReference type="EMBL" id="QFFZ01000007">
    <property type="protein sequence ID" value="TEB12438.1"/>
    <property type="molecule type" value="Genomic_DNA"/>
</dbReference>
<organism evidence="2 3">
    <name type="scientific">Pelotomaculum propionicicum</name>
    <dbReference type="NCBI Taxonomy" id="258475"/>
    <lineage>
        <taxon>Bacteria</taxon>
        <taxon>Bacillati</taxon>
        <taxon>Bacillota</taxon>
        <taxon>Clostridia</taxon>
        <taxon>Eubacteriales</taxon>
        <taxon>Desulfotomaculaceae</taxon>
        <taxon>Pelotomaculum</taxon>
    </lineage>
</organism>
<dbReference type="InterPro" id="IPR010982">
    <property type="entry name" value="Lambda_DNA-bd_dom_sf"/>
</dbReference>
<dbReference type="PROSITE" id="PS50943">
    <property type="entry name" value="HTH_CROC1"/>
    <property type="match status" value="1"/>
</dbReference>
<dbReference type="InterPro" id="IPR001387">
    <property type="entry name" value="Cro/C1-type_HTH"/>
</dbReference>
<dbReference type="GO" id="GO:0003677">
    <property type="term" value="F:DNA binding"/>
    <property type="evidence" value="ECO:0007669"/>
    <property type="project" value="InterPro"/>
</dbReference>
<evidence type="ECO:0000259" key="1">
    <source>
        <dbReference type="PROSITE" id="PS50943"/>
    </source>
</evidence>
<name>A0A4Y7RTW6_9FIRM</name>
<dbReference type="CDD" id="cd00093">
    <property type="entry name" value="HTH_XRE"/>
    <property type="match status" value="1"/>
</dbReference>
<evidence type="ECO:0000313" key="2">
    <source>
        <dbReference type="EMBL" id="TEB12438.1"/>
    </source>
</evidence>
<dbReference type="Pfam" id="PF01381">
    <property type="entry name" value="HTH_3"/>
    <property type="match status" value="1"/>
</dbReference>
<dbReference type="AlphaFoldDB" id="A0A4Y7RTW6"/>
<keyword evidence="3" id="KW-1185">Reference proteome</keyword>
<reference evidence="2 3" key="1">
    <citation type="journal article" date="2018" name="Environ. Microbiol.">
        <title>Novel energy conservation strategies and behaviour of Pelotomaculum schinkii driving syntrophic propionate catabolism.</title>
        <authorList>
            <person name="Hidalgo-Ahumada C.A.P."/>
            <person name="Nobu M.K."/>
            <person name="Narihiro T."/>
            <person name="Tamaki H."/>
            <person name="Liu W.T."/>
            <person name="Kamagata Y."/>
            <person name="Stams A.J.M."/>
            <person name="Imachi H."/>
            <person name="Sousa D.Z."/>
        </authorList>
    </citation>
    <scope>NUCLEOTIDE SEQUENCE [LARGE SCALE GENOMIC DNA]</scope>
    <source>
        <strain evidence="2 3">MGP</strain>
    </source>
</reference>